<reference evidence="5 6" key="1">
    <citation type="submission" date="2020-06" db="EMBL/GenBank/DDBJ databases">
        <title>Description of novel acetic acid bacteria.</title>
        <authorList>
            <person name="Sombolestani A."/>
        </authorList>
    </citation>
    <scope>NUCLEOTIDE SEQUENCE [LARGE SCALE GENOMIC DNA]</scope>
    <source>
        <strain evidence="5 6">LMG 27010</strain>
    </source>
</reference>
<dbReference type="Pfam" id="PF08220">
    <property type="entry name" value="HTH_DeoR"/>
    <property type="match status" value="1"/>
</dbReference>
<dbReference type="SMART" id="SM00420">
    <property type="entry name" value="HTH_DEOR"/>
    <property type="match status" value="1"/>
</dbReference>
<dbReference type="EMBL" id="JABXXR010000031">
    <property type="protein sequence ID" value="NVN40207.1"/>
    <property type="molecule type" value="Genomic_DNA"/>
</dbReference>
<dbReference type="AlphaFoldDB" id="A0A850P6F9"/>
<dbReference type="SUPFAM" id="SSF46785">
    <property type="entry name" value="Winged helix' DNA-binding domain"/>
    <property type="match status" value="1"/>
</dbReference>
<evidence type="ECO:0000256" key="2">
    <source>
        <dbReference type="ARBA" id="ARBA00023163"/>
    </source>
</evidence>
<keyword evidence="1" id="KW-0805">Transcription regulation</keyword>
<organism evidence="5 6">
    <name type="scientific">Ameyamaea chiangmaiensis</name>
    <dbReference type="NCBI Taxonomy" id="442969"/>
    <lineage>
        <taxon>Bacteria</taxon>
        <taxon>Pseudomonadati</taxon>
        <taxon>Pseudomonadota</taxon>
        <taxon>Alphaproteobacteria</taxon>
        <taxon>Acetobacterales</taxon>
        <taxon>Acetobacteraceae</taxon>
        <taxon>Ameyamaea</taxon>
    </lineage>
</organism>
<dbReference type="InterPro" id="IPR001034">
    <property type="entry name" value="DeoR_HTH"/>
</dbReference>
<name>A0A850P6F9_9PROT</name>
<dbReference type="SMART" id="SM01134">
    <property type="entry name" value="DeoRC"/>
    <property type="match status" value="1"/>
</dbReference>
<evidence type="ECO:0000256" key="3">
    <source>
        <dbReference type="SAM" id="MobiDB-lite"/>
    </source>
</evidence>
<dbReference type="PANTHER" id="PTHR30363">
    <property type="entry name" value="HTH-TYPE TRANSCRIPTIONAL REGULATOR SRLR-RELATED"/>
    <property type="match status" value="1"/>
</dbReference>
<keyword evidence="2" id="KW-0804">Transcription</keyword>
<evidence type="ECO:0000313" key="5">
    <source>
        <dbReference type="EMBL" id="NVN40207.1"/>
    </source>
</evidence>
<dbReference type="InterPro" id="IPR036388">
    <property type="entry name" value="WH-like_DNA-bd_sf"/>
</dbReference>
<dbReference type="RefSeq" id="WP_176613179.1">
    <property type="nucleotide sequence ID" value="NZ_JABXXR010000031.1"/>
</dbReference>
<dbReference type="GO" id="GO:0003700">
    <property type="term" value="F:DNA-binding transcription factor activity"/>
    <property type="evidence" value="ECO:0007669"/>
    <property type="project" value="InterPro"/>
</dbReference>
<dbReference type="Gene3D" id="1.10.10.10">
    <property type="entry name" value="Winged helix-like DNA-binding domain superfamily/Winged helix DNA-binding domain"/>
    <property type="match status" value="1"/>
</dbReference>
<sequence>MALGTRSLVLRRRLRIADQIRREGVVRVDALSRQLGVSTVTVRSDLAYLEEQGLVLRSAGAAHLRDVPPVQAVSPSGFDPALLRQAARQAPGRGRLLLGPGTLTDHVSAHLPHSPALGLVLMSLDAAQMARRLAAGSVEMLGGALDAAGRVHDCPAALHNVTFHPFDVVMIEAIGLTRDGLVLPLGAPAACLRVAAERAARTVVLMGPDHGTRSAAQAIIPLRLISEIVTTASLGALAADPLRLAGFRCVSTPADETRLFVNATDRQVSPVSEPPFPDSSRACRDAGAPGVLQVR</sequence>
<feature type="domain" description="HTH deoR-type" evidence="4">
    <location>
        <begin position="9"/>
        <end position="64"/>
    </location>
</feature>
<evidence type="ECO:0000259" key="4">
    <source>
        <dbReference type="PROSITE" id="PS51000"/>
    </source>
</evidence>
<dbReference type="InterPro" id="IPR050313">
    <property type="entry name" value="Carb_Metab_HTH_regulators"/>
</dbReference>
<evidence type="ECO:0000313" key="6">
    <source>
        <dbReference type="Proteomes" id="UP000585665"/>
    </source>
</evidence>
<proteinExistence type="predicted"/>
<gene>
    <name evidence="5" type="ORF">HUK82_06455</name>
</gene>
<evidence type="ECO:0000256" key="1">
    <source>
        <dbReference type="ARBA" id="ARBA00023015"/>
    </source>
</evidence>
<dbReference type="PROSITE" id="PS51000">
    <property type="entry name" value="HTH_DEOR_2"/>
    <property type="match status" value="1"/>
</dbReference>
<dbReference type="PANTHER" id="PTHR30363:SF44">
    <property type="entry name" value="AGA OPERON TRANSCRIPTIONAL REPRESSOR-RELATED"/>
    <property type="match status" value="1"/>
</dbReference>
<accession>A0A850P6F9</accession>
<feature type="region of interest" description="Disordered" evidence="3">
    <location>
        <begin position="270"/>
        <end position="295"/>
    </location>
</feature>
<dbReference type="InterPro" id="IPR036390">
    <property type="entry name" value="WH_DNA-bd_sf"/>
</dbReference>
<keyword evidence="6" id="KW-1185">Reference proteome</keyword>
<dbReference type="Proteomes" id="UP000585665">
    <property type="component" value="Unassembled WGS sequence"/>
</dbReference>
<protein>
    <submittedName>
        <fullName evidence="5">DeoR/GlpR transcriptional regulator</fullName>
    </submittedName>
</protein>
<comment type="caution">
    <text evidence="5">The sequence shown here is derived from an EMBL/GenBank/DDBJ whole genome shotgun (WGS) entry which is preliminary data.</text>
</comment>